<proteinExistence type="predicted"/>
<keyword evidence="1" id="KW-0479">Metal-binding</keyword>
<dbReference type="PROSITE" id="PS00028">
    <property type="entry name" value="ZINC_FINGER_C2H2_1"/>
    <property type="match status" value="2"/>
</dbReference>
<keyword evidence="1" id="KW-0863">Zinc-finger</keyword>
<dbReference type="InterPro" id="IPR013087">
    <property type="entry name" value="Znf_C2H2_type"/>
</dbReference>
<dbReference type="SMART" id="SM00355">
    <property type="entry name" value="ZnF_C2H2"/>
    <property type="match status" value="2"/>
</dbReference>
<organism evidence="4">
    <name type="scientific">Camponotus floridanus</name>
    <name type="common">Florida carpenter ant</name>
    <dbReference type="NCBI Taxonomy" id="104421"/>
    <lineage>
        <taxon>Eukaryota</taxon>
        <taxon>Metazoa</taxon>
        <taxon>Ecdysozoa</taxon>
        <taxon>Arthropoda</taxon>
        <taxon>Hexapoda</taxon>
        <taxon>Insecta</taxon>
        <taxon>Pterygota</taxon>
        <taxon>Neoptera</taxon>
        <taxon>Endopterygota</taxon>
        <taxon>Hymenoptera</taxon>
        <taxon>Apocrita</taxon>
        <taxon>Aculeata</taxon>
        <taxon>Formicoidea</taxon>
        <taxon>Formicidae</taxon>
        <taxon>Formicinae</taxon>
        <taxon>Camponotus</taxon>
    </lineage>
</organism>
<evidence type="ECO:0000313" key="4">
    <source>
        <dbReference type="Proteomes" id="UP000000311"/>
    </source>
</evidence>
<name>E2AUI2_CAMFO</name>
<dbReference type="PROSITE" id="PS50157">
    <property type="entry name" value="ZINC_FINGER_C2H2_2"/>
    <property type="match status" value="1"/>
</dbReference>
<accession>E2AUI2</accession>
<reference evidence="3 4" key="1">
    <citation type="journal article" date="2010" name="Science">
        <title>Genomic comparison of the ants Camponotus floridanus and Harpegnathos saltator.</title>
        <authorList>
            <person name="Bonasio R."/>
            <person name="Zhang G."/>
            <person name="Ye C."/>
            <person name="Mutti N.S."/>
            <person name="Fang X."/>
            <person name="Qin N."/>
            <person name="Donahue G."/>
            <person name="Yang P."/>
            <person name="Li Q."/>
            <person name="Li C."/>
            <person name="Zhang P."/>
            <person name="Huang Z."/>
            <person name="Berger S.L."/>
            <person name="Reinberg D."/>
            <person name="Wang J."/>
            <person name="Liebig J."/>
        </authorList>
    </citation>
    <scope>NUCLEOTIDE SEQUENCE [LARGE SCALE GENOMIC DNA]</scope>
    <source>
        <strain evidence="4">C129</strain>
    </source>
</reference>
<dbReference type="Gene3D" id="3.30.160.60">
    <property type="entry name" value="Classic Zinc Finger"/>
    <property type="match status" value="1"/>
</dbReference>
<evidence type="ECO:0000259" key="2">
    <source>
        <dbReference type="PROSITE" id="PS50157"/>
    </source>
</evidence>
<gene>
    <name evidence="3" type="ORF">EAG_16180</name>
</gene>
<keyword evidence="4" id="KW-1185">Reference proteome</keyword>
<protein>
    <recommendedName>
        <fullName evidence="2">C2H2-type domain-containing protein</fullName>
    </recommendedName>
</protein>
<dbReference type="Pfam" id="PF00096">
    <property type="entry name" value="zf-C2H2"/>
    <property type="match status" value="2"/>
</dbReference>
<dbReference type="InParanoid" id="E2AUI2"/>
<evidence type="ECO:0000256" key="1">
    <source>
        <dbReference type="PROSITE-ProRule" id="PRU00042"/>
    </source>
</evidence>
<dbReference type="OrthoDB" id="10261408at2759"/>
<dbReference type="Proteomes" id="UP000000311">
    <property type="component" value="Unassembled WGS sequence"/>
</dbReference>
<dbReference type="EMBL" id="GL442821">
    <property type="protein sequence ID" value="EFN62908.1"/>
    <property type="molecule type" value="Genomic_DNA"/>
</dbReference>
<keyword evidence="1" id="KW-0862">Zinc</keyword>
<dbReference type="InterPro" id="IPR036236">
    <property type="entry name" value="Znf_C2H2_sf"/>
</dbReference>
<dbReference type="SUPFAM" id="SSF57667">
    <property type="entry name" value="beta-beta-alpha zinc fingers"/>
    <property type="match status" value="1"/>
</dbReference>
<sequence>SLKMAPTRSIHSPTSYCDKCGVTFTTQHALLRHITSKHEESSNSAVYCNICQRVFKTKWSRATHNSRYHRN</sequence>
<dbReference type="GO" id="GO:0008270">
    <property type="term" value="F:zinc ion binding"/>
    <property type="evidence" value="ECO:0007669"/>
    <property type="project" value="UniProtKB-KW"/>
</dbReference>
<feature type="domain" description="C2H2-type" evidence="2">
    <location>
        <begin position="15"/>
        <end position="43"/>
    </location>
</feature>
<dbReference type="OMA" id="SKHEDQP"/>
<feature type="non-terminal residue" evidence="3">
    <location>
        <position position="1"/>
    </location>
</feature>
<evidence type="ECO:0000313" key="3">
    <source>
        <dbReference type="EMBL" id="EFN62908.1"/>
    </source>
</evidence>
<dbReference type="AlphaFoldDB" id="E2AUI2"/>